<dbReference type="Pfam" id="PF02754">
    <property type="entry name" value="CCG"/>
    <property type="match status" value="2"/>
</dbReference>
<keyword evidence="6" id="KW-0408">Iron</keyword>
<comment type="pathway">
    <text evidence="2">Cofactor metabolism; coenzyme M-coenzyme B heterodisulfide reduction; coenzyme B and coenzyme M from coenzyme M-coenzyme B heterodisulfide: step 1/1.</text>
</comment>
<dbReference type="PANTHER" id="PTHR42947">
    <property type="entry name" value="COB--COM HETERODISULFIDE REDUCTASE SUBUNIT B 1"/>
    <property type="match status" value="1"/>
</dbReference>
<evidence type="ECO:0000256" key="1">
    <source>
        <dbReference type="ARBA" id="ARBA00001966"/>
    </source>
</evidence>
<feature type="domain" description="Cysteine-rich" evidence="8">
    <location>
        <begin position="145"/>
        <end position="231"/>
    </location>
</feature>
<feature type="domain" description="Cysteine-rich" evidence="8">
    <location>
        <begin position="4"/>
        <end position="83"/>
    </location>
</feature>
<dbReference type="Gene3D" id="3.40.50.11810">
    <property type="match status" value="1"/>
</dbReference>
<evidence type="ECO:0000256" key="7">
    <source>
        <dbReference type="ARBA" id="ARBA00023014"/>
    </source>
</evidence>
<dbReference type="EMBL" id="FZMP01000003">
    <property type="protein sequence ID" value="SNQ58937.1"/>
    <property type="molecule type" value="Genomic_DNA"/>
</dbReference>
<comment type="cofactor">
    <cofactor evidence="1">
        <name>[4Fe-4S] cluster</name>
        <dbReference type="ChEBI" id="CHEBI:49883"/>
    </cofactor>
</comment>
<evidence type="ECO:0000256" key="3">
    <source>
        <dbReference type="ARBA" id="ARBA00022485"/>
    </source>
</evidence>
<dbReference type="OrthoDB" id="144689at2157"/>
<name>A0A284VIA4_9EURY</name>
<organism evidence="9 10">
    <name type="scientific">Candidatus Methanoperedens nitratireducens</name>
    <dbReference type="NCBI Taxonomy" id="1392998"/>
    <lineage>
        <taxon>Archaea</taxon>
        <taxon>Methanobacteriati</taxon>
        <taxon>Methanobacteriota</taxon>
        <taxon>Stenosarchaea group</taxon>
        <taxon>Methanomicrobia</taxon>
        <taxon>Methanosarcinales</taxon>
        <taxon>ANME-2 cluster</taxon>
        <taxon>Candidatus Methanoperedentaceae</taxon>
        <taxon>Candidatus Methanoperedens</taxon>
    </lineage>
</organism>
<evidence type="ECO:0000256" key="2">
    <source>
        <dbReference type="ARBA" id="ARBA00004808"/>
    </source>
</evidence>
<evidence type="ECO:0000256" key="4">
    <source>
        <dbReference type="ARBA" id="ARBA00022723"/>
    </source>
</evidence>
<evidence type="ECO:0000313" key="9">
    <source>
        <dbReference type="EMBL" id="SNQ58937.1"/>
    </source>
</evidence>
<proteinExistence type="predicted"/>
<accession>A0A284VIA4</accession>
<dbReference type="InterPro" id="IPR051278">
    <property type="entry name" value="HdrB/HdrD_reductase"/>
</dbReference>
<keyword evidence="7" id="KW-0411">Iron-sulfur</keyword>
<keyword evidence="10" id="KW-1185">Reference proteome</keyword>
<evidence type="ECO:0000256" key="6">
    <source>
        <dbReference type="ARBA" id="ARBA00023004"/>
    </source>
</evidence>
<keyword evidence="3" id="KW-0004">4Fe-4S</keyword>
<dbReference type="RefSeq" id="WP_096203357.1">
    <property type="nucleotide sequence ID" value="NZ_FZMP01000003.1"/>
</dbReference>
<dbReference type="AlphaFoldDB" id="A0A284VIA4"/>
<dbReference type="Proteomes" id="UP000218615">
    <property type="component" value="Unassembled WGS sequence"/>
</dbReference>
<reference evidence="10" key="1">
    <citation type="submission" date="2017-06" db="EMBL/GenBank/DDBJ databases">
        <authorList>
            <person name="Cremers G."/>
        </authorList>
    </citation>
    <scope>NUCLEOTIDE SEQUENCE [LARGE SCALE GENOMIC DNA]</scope>
</reference>
<dbReference type="STRING" id="1392998.ANME2D_02157"/>
<evidence type="ECO:0000313" key="10">
    <source>
        <dbReference type="Proteomes" id="UP000218615"/>
    </source>
</evidence>
<keyword evidence="4" id="KW-0479">Metal-binding</keyword>
<dbReference type="EC" id="1.8.98.1" evidence="9"/>
<dbReference type="PANTHER" id="PTHR42947:SF1">
    <property type="entry name" value="COB--COM HETERODISULFIDE REDUCTASE SUBUNIT B 1"/>
    <property type="match status" value="1"/>
</dbReference>
<sequence length="311" mass="33901">MKLAYYPGCTLHGTAREYNASTKAVSKAAGIELTELADWNCCGALEAIFDKELSMGLSARNNMLAQKTGLDLVVPCSICSHNLSRADKAMKTDEAFRAKIEKALGEKYNGVKIKHLLDVMVNDVGTEALAKKFVKPLKGIKAVPYYGCLLVRPSEVSKFDNPENPTSLDALIKATGAECLPFTQKTKCCGGNLLMSKQDYAFILTKKLFDEAKSAGANCIVVACPMCHMLLDGQQSMVEKAHNTVIGLPILYFTQLIGLAMGLGEKELELDKNMVSPKSLIESIGKQEDKKIETEIENKAEPKANEEVAKK</sequence>
<dbReference type="GO" id="GO:0051912">
    <property type="term" value="F:CoB--CoM heterodisulfide reductase activity"/>
    <property type="evidence" value="ECO:0007669"/>
    <property type="project" value="UniProtKB-EC"/>
</dbReference>
<keyword evidence="5 9" id="KW-0560">Oxidoreductase</keyword>
<dbReference type="Gene3D" id="1.20.1050.140">
    <property type="match status" value="1"/>
</dbReference>
<evidence type="ECO:0000256" key="5">
    <source>
        <dbReference type="ARBA" id="ARBA00023002"/>
    </source>
</evidence>
<dbReference type="GO" id="GO:0046872">
    <property type="term" value="F:metal ion binding"/>
    <property type="evidence" value="ECO:0007669"/>
    <property type="project" value="UniProtKB-KW"/>
</dbReference>
<protein>
    <submittedName>
        <fullName evidence="9">CoB--CoM heterodisulfide reductase subunit B</fullName>
        <ecNumber evidence="9">1.8.98.1</ecNumber>
    </submittedName>
</protein>
<dbReference type="GO" id="GO:0051539">
    <property type="term" value="F:4 iron, 4 sulfur cluster binding"/>
    <property type="evidence" value="ECO:0007669"/>
    <property type="project" value="UniProtKB-KW"/>
</dbReference>
<evidence type="ECO:0000259" key="8">
    <source>
        <dbReference type="Pfam" id="PF02754"/>
    </source>
</evidence>
<gene>
    <name evidence="9" type="primary">hdrB</name>
    <name evidence="9" type="ORF">MNV_1000003</name>
</gene>
<dbReference type="InterPro" id="IPR004017">
    <property type="entry name" value="Cys_rich_dom"/>
</dbReference>